<dbReference type="AlphaFoldDB" id="A0A5M9ZV18"/>
<comment type="caution">
    <text evidence="1">The sequence shown here is derived from an EMBL/GenBank/DDBJ whole genome shotgun (WGS) entry which is preliminary data.</text>
</comment>
<accession>A0A5M9ZV18</accession>
<reference evidence="1 2" key="1">
    <citation type="journal article" date="2019" name="Syst. Appl. Microbiol.">
        <title>Characterization of Bifidobacterium species in feaces of the Egyptian fruit bat: Description of B. vespertilionis sp. nov. and B. rousetti sp. nov.</title>
        <authorList>
            <person name="Modesto M."/>
            <person name="Satti M."/>
            <person name="Watanabe K."/>
            <person name="Puglisi E."/>
            <person name="Morelli L."/>
            <person name="Huang C.-H."/>
            <person name="Liou J.-S."/>
            <person name="Miyashita M."/>
            <person name="Tamura T."/>
            <person name="Saito S."/>
            <person name="Mori K."/>
            <person name="Huang L."/>
            <person name="Sciavilla P."/>
            <person name="Sandri C."/>
            <person name="Spiezio C."/>
            <person name="Vitali F."/>
            <person name="Cavalieri D."/>
            <person name="Perpetuini G."/>
            <person name="Tofalo R."/>
            <person name="Bonetti A."/>
            <person name="Arita M."/>
            <person name="Mattarelli P."/>
        </authorList>
    </citation>
    <scope>NUCLEOTIDE SEQUENCE [LARGE SCALE GENOMIC DNA]</scope>
    <source>
        <strain evidence="1 2">RST7</strain>
    </source>
</reference>
<name>A0A5M9ZV18_9BIFI</name>
<proteinExistence type="predicted"/>
<evidence type="ECO:0000313" key="1">
    <source>
        <dbReference type="EMBL" id="KAA8831451.1"/>
    </source>
</evidence>
<organism evidence="1 2">
    <name type="scientific">Bifidobacterium tissieri</name>
    <dbReference type="NCBI Taxonomy" id="1630162"/>
    <lineage>
        <taxon>Bacteria</taxon>
        <taxon>Bacillati</taxon>
        <taxon>Actinomycetota</taxon>
        <taxon>Actinomycetes</taxon>
        <taxon>Bifidobacteriales</taxon>
        <taxon>Bifidobacteriaceae</taxon>
        <taxon>Bifidobacterium</taxon>
    </lineage>
</organism>
<dbReference type="RefSeq" id="WP_150380639.1">
    <property type="nucleotide sequence ID" value="NZ_RZUI01000002.1"/>
</dbReference>
<dbReference type="Proteomes" id="UP000412028">
    <property type="component" value="Unassembled WGS sequence"/>
</dbReference>
<dbReference type="EMBL" id="RZUI01000002">
    <property type="protein sequence ID" value="KAA8831451.1"/>
    <property type="molecule type" value="Genomic_DNA"/>
</dbReference>
<dbReference type="OrthoDB" id="3233860at2"/>
<protein>
    <submittedName>
        <fullName evidence="1">Uncharacterized protein</fullName>
    </submittedName>
</protein>
<gene>
    <name evidence="1" type="ORF">EMO89_01570</name>
</gene>
<sequence>MSRQPTLFDQTPDPWAYDPWAYDPWATPTGSTGKPPRRIRKPMWLDRFCDGSPDRLTPARCACGQWVISERRGIWANWDPGVVTGLQVRVALICGRPLCAVAWHSVFHRAVLRESLRPVESGHYLCLHECGKPPLSDRKPDMTDTAPVLGVSVGYDPPPITDTQLTEFERIWAMPVNQLPKGQS</sequence>
<evidence type="ECO:0000313" key="2">
    <source>
        <dbReference type="Proteomes" id="UP000412028"/>
    </source>
</evidence>